<dbReference type="AlphaFoldDB" id="A0A9Q0MLN3"/>
<keyword evidence="2" id="KW-1185">Reference proteome</keyword>
<dbReference type="EMBL" id="WJQU01001881">
    <property type="protein sequence ID" value="KAJ6633583.1"/>
    <property type="molecule type" value="Genomic_DNA"/>
</dbReference>
<evidence type="ECO:0000313" key="2">
    <source>
        <dbReference type="Proteomes" id="UP001151699"/>
    </source>
</evidence>
<dbReference type="Proteomes" id="UP001151699">
    <property type="component" value="Unassembled WGS sequence"/>
</dbReference>
<sequence>MSPLGQHRIYPVVIWRNEIINVHHIFGPSWIHCLSIIFSLTSTPIRRENVVGNLGKTISVVTLPPAQPTSITESFPSTRQLNVGANSSRSCAWSSSRKSLLFLYKSGLSITESNIRMLIVANDAMH</sequence>
<evidence type="ECO:0000313" key="1">
    <source>
        <dbReference type="EMBL" id="KAJ6633583.1"/>
    </source>
</evidence>
<gene>
    <name evidence="1" type="ORF">Bhyg_15927</name>
</gene>
<comment type="caution">
    <text evidence="1">The sequence shown here is derived from an EMBL/GenBank/DDBJ whole genome shotgun (WGS) entry which is preliminary data.</text>
</comment>
<protein>
    <submittedName>
        <fullName evidence="1">Uncharacterized protein</fullName>
    </submittedName>
</protein>
<accession>A0A9Q0MLN3</accession>
<organism evidence="1 2">
    <name type="scientific">Pseudolycoriella hygida</name>
    <dbReference type="NCBI Taxonomy" id="35572"/>
    <lineage>
        <taxon>Eukaryota</taxon>
        <taxon>Metazoa</taxon>
        <taxon>Ecdysozoa</taxon>
        <taxon>Arthropoda</taxon>
        <taxon>Hexapoda</taxon>
        <taxon>Insecta</taxon>
        <taxon>Pterygota</taxon>
        <taxon>Neoptera</taxon>
        <taxon>Endopterygota</taxon>
        <taxon>Diptera</taxon>
        <taxon>Nematocera</taxon>
        <taxon>Sciaroidea</taxon>
        <taxon>Sciaridae</taxon>
        <taxon>Pseudolycoriella</taxon>
    </lineage>
</organism>
<name>A0A9Q0MLN3_9DIPT</name>
<proteinExistence type="predicted"/>
<reference evidence="1" key="1">
    <citation type="submission" date="2022-07" db="EMBL/GenBank/DDBJ databases">
        <authorList>
            <person name="Trinca V."/>
            <person name="Uliana J.V.C."/>
            <person name="Torres T.T."/>
            <person name="Ward R.J."/>
            <person name="Monesi N."/>
        </authorList>
    </citation>
    <scope>NUCLEOTIDE SEQUENCE</scope>
    <source>
        <strain evidence="1">HSMRA1968</strain>
        <tissue evidence="1">Whole embryos</tissue>
    </source>
</reference>